<dbReference type="EMBL" id="LAZR01041178">
    <property type="protein sequence ID" value="KKL12640.1"/>
    <property type="molecule type" value="Genomic_DNA"/>
</dbReference>
<accession>A0A0F9AT52</accession>
<evidence type="ECO:0000256" key="1">
    <source>
        <dbReference type="SAM" id="MobiDB-lite"/>
    </source>
</evidence>
<feature type="compositionally biased region" description="Acidic residues" evidence="1">
    <location>
        <begin position="17"/>
        <end position="26"/>
    </location>
</feature>
<dbReference type="AlphaFoldDB" id="A0A0F9AT52"/>
<proteinExistence type="predicted"/>
<reference evidence="2" key="1">
    <citation type="journal article" date="2015" name="Nature">
        <title>Complex archaea that bridge the gap between prokaryotes and eukaryotes.</title>
        <authorList>
            <person name="Spang A."/>
            <person name="Saw J.H."/>
            <person name="Jorgensen S.L."/>
            <person name="Zaremba-Niedzwiedzka K."/>
            <person name="Martijn J."/>
            <person name="Lind A.E."/>
            <person name="van Eijk R."/>
            <person name="Schleper C."/>
            <person name="Guy L."/>
            <person name="Ettema T.J."/>
        </authorList>
    </citation>
    <scope>NUCLEOTIDE SEQUENCE</scope>
</reference>
<evidence type="ECO:0000313" key="2">
    <source>
        <dbReference type="EMBL" id="KKL12640.1"/>
    </source>
</evidence>
<feature type="compositionally biased region" description="Basic and acidic residues" evidence="1">
    <location>
        <begin position="27"/>
        <end position="40"/>
    </location>
</feature>
<gene>
    <name evidence="2" type="ORF">LCGC14_2533730</name>
</gene>
<feature type="region of interest" description="Disordered" evidence="1">
    <location>
        <begin position="1"/>
        <end position="40"/>
    </location>
</feature>
<protein>
    <submittedName>
        <fullName evidence="2">Uncharacterized protein</fullName>
    </submittedName>
</protein>
<comment type="caution">
    <text evidence="2">The sequence shown here is derived from an EMBL/GenBank/DDBJ whole genome shotgun (WGS) entry which is preliminary data.</text>
</comment>
<sequence length="72" mass="8274">MHWQDTENHMVLPHAEPDEETPESDDDGGKGRQQDTDVAKEISQRLLDAFNKGMLSETVDWPKTGPHKGRFW</sequence>
<organism evidence="2">
    <name type="scientific">marine sediment metagenome</name>
    <dbReference type="NCBI Taxonomy" id="412755"/>
    <lineage>
        <taxon>unclassified sequences</taxon>
        <taxon>metagenomes</taxon>
        <taxon>ecological metagenomes</taxon>
    </lineage>
</organism>
<feature type="region of interest" description="Disordered" evidence="1">
    <location>
        <begin position="52"/>
        <end position="72"/>
    </location>
</feature>
<name>A0A0F9AT52_9ZZZZ</name>